<keyword evidence="1" id="KW-0472">Membrane</keyword>
<accession>A0A0G0A8C8</accession>
<evidence type="ECO:0000256" key="1">
    <source>
        <dbReference type="SAM" id="Phobius"/>
    </source>
</evidence>
<reference evidence="3 4" key="1">
    <citation type="journal article" date="2015" name="Nature">
        <title>rRNA introns, odd ribosomes, and small enigmatic genomes across a large radiation of phyla.</title>
        <authorList>
            <person name="Brown C.T."/>
            <person name="Hug L.A."/>
            <person name="Thomas B.C."/>
            <person name="Sharon I."/>
            <person name="Castelle C.J."/>
            <person name="Singh A."/>
            <person name="Wilkins M.J."/>
            <person name="Williams K.H."/>
            <person name="Banfield J.F."/>
        </authorList>
    </citation>
    <scope>NUCLEOTIDE SEQUENCE [LARGE SCALE GENOMIC DNA]</scope>
</reference>
<dbReference type="Pfam" id="PF09992">
    <property type="entry name" value="NAGPA"/>
    <property type="match status" value="1"/>
</dbReference>
<name>A0A0G0A8C8_9BACT</name>
<evidence type="ECO:0000313" key="4">
    <source>
        <dbReference type="Proteomes" id="UP000034045"/>
    </source>
</evidence>
<dbReference type="AlphaFoldDB" id="A0A0G0A8C8"/>
<keyword evidence="1" id="KW-0812">Transmembrane</keyword>
<comment type="caution">
    <text evidence="3">The sequence shown here is derived from an EMBL/GenBank/DDBJ whole genome shotgun (WGS) entry which is preliminary data.</text>
</comment>
<dbReference type="Proteomes" id="UP000034045">
    <property type="component" value="Unassembled WGS sequence"/>
</dbReference>
<proteinExistence type="predicted"/>
<sequence length="383" mass="41396">MILKTTILVVIFVAISIGAFYYYKKTTSQILLMQSNKIKLDQALKTASIDLKNLKSQDQYKINKDLESKVKNIETTYTKAVSAYEKLLDLKSVTKKTEKLDSSFADILTLLSERNYSSAEAYLLVFEKEIDTEKQKILVSFQIPANVPEKNTPPGSGYSSQVVKSDVGDFLVGIISADLNSTRVIVDTTSDSDCKNDCPVMSLGDYVSRSGAFAGINGSYFCPADYPSCSDKKNSFDTLAMNKNKKYINSDNNVYSTVPAVIFSGNSARFVEQSLEWGRDTGVDAVLAMQPLLVSGGNIAFNGDGEPKRGSKGSRSFVGATGSTAYIGVVFNATVAEAAHVIHTMGIQNALNLDDGGSTALWSGGYKAGPGRNLPNVLLFVGK</sequence>
<evidence type="ECO:0000313" key="3">
    <source>
        <dbReference type="EMBL" id="KKP52808.1"/>
    </source>
</evidence>
<protein>
    <recommendedName>
        <fullName evidence="2">Phosphodiester glycosidase domain-containing protein</fullName>
    </recommendedName>
</protein>
<dbReference type="EMBL" id="LBPD01000004">
    <property type="protein sequence ID" value="KKP52808.1"/>
    <property type="molecule type" value="Genomic_DNA"/>
</dbReference>
<dbReference type="InterPro" id="IPR018711">
    <property type="entry name" value="NAGPA"/>
</dbReference>
<feature type="domain" description="Phosphodiester glycosidase" evidence="2">
    <location>
        <begin position="214"/>
        <end position="380"/>
    </location>
</feature>
<feature type="transmembrane region" description="Helical" evidence="1">
    <location>
        <begin position="6"/>
        <end position="23"/>
    </location>
</feature>
<evidence type="ECO:0000259" key="2">
    <source>
        <dbReference type="Pfam" id="PF09992"/>
    </source>
</evidence>
<keyword evidence="1" id="KW-1133">Transmembrane helix</keyword>
<gene>
    <name evidence="3" type="ORF">UR42_C0004G0011</name>
</gene>
<organism evidence="3 4">
    <name type="scientific">Candidatus Roizmanbacteria bacterium GW2011_GWA2_33_33</name>
    <dbReference type="NCBI Taxonomy" id="1618476"/>
    <lineage>
        <taxon>Bacteria</taxon>
        <taxon>Candidatus Roizmaniibacteriota</taxon>
    </lineage>
</organism>